<dbReference type="STRING" id="500633.CLOHIR_01742"/>
<dbReference type="HOGENOM" id="CLU_1978184_0_0_9"/>
<name>B6G0T6_PEPHT</name>
<keyword evidence="1" id="KW-1133">Transmembrane helix</keyword>
<feature type="transmembrane region" description="Helical" evidence="1">
    <location>
        <begin position="121"/>
        <end position="145"/>
    </location>
</feature>
<comment type="caution">
    <text evidence="2">The sequence shown here is derived from an EMBL/GenBank/DDBJ whole genome shotgun (WGS) entry which is preliminary data.</text>
</comment>
<organism evidence="2 3">
    <name type="scientific">Peptacetobacter hiranonis (strain DSM 13275 / JCM 10541 / KCTC 15199 / TO-931)</name>
    <name type="common">Clostridium hiranonis</name>
    <dbReference type="NCBI Taxonomy" id="500633"/>
    <lineage>
        <taxon>Bacteria</taxon>
        <taxon>Bacillati</taxon>
        <taxon>Bacillota</taxon>
        <taxon>Clostridia</taxon>
        <taxon>Peptostreptococcales</taxon>
        <taxon>Peptostreptococcaceae</taxon>
        <taxon>Peptacetobacter</taxon>
    </lineage>
</organism>
<dbReference type="eggNOG" id="ENOG5033Y41">
    <property type="taxonomic scope" value="Bacteria"/>
</dbReference>
<feature type="transmembrane region" description="Helical" evidence="1">
    <location>
        <begin position="89"/>
        <end position="109"/>
    </location>
</feature>
<sequence length="155" mass="17529">MNCQLQGKRRKNKLQYRQIKKYKLERENQLMKKELKQISIIIIFLVIGCVMGYFVAAEQIKQLSNPDYIALLNSKGMSIPEPIGFTRSIISFGLLFSGIPTGIILYSYVSSKWLTSKAPKVLIGVIAFPIYGLIGAVCSIPFIIYKGICIFKNNE</sequence>
<keyword evidence="1" id="KW-0472">Membrane</keyword>
<reference evidence="2 3" key="2">
    <citation type="submission" date="2008-10" db="EMBL/GenBank/DDBJ databases">
        <title>Draft genome sequence of Clostridium hiranonis (DSM 13275).</title>
        <authorList>
            <person name="Sudarsanam P."/>
            <person name="Ley R."/>
            <person name="Guruge J."/>
            <person name="Turnbaugh P.J."/>
            <person name="Mahowald M."/>
            <person name="Liep D."/>
            <person name="Gordon J."/>
        </authorList>
    </citation>
    <scope>NUCLEOTIDE SEQUENCE [LARGE SCALE GENOMIC DNA]</scope>
    <source>
        <strain evidence="2 3">DSM 13275</strain>
    </source>
</reference>
<evidence type="ECO:0000256" key="1">
    <source>
        <dbReference type="SAM" id="Phobius"/>
    </source>
</evidence>
<feature type="transmembrane region" description="Helical" evidence="1">
    <location>
        <begin position="38"/>
        <end position="56"/>
    </location>
</feature>
<proteinExistence type="predicted"/>
<gene>
    <name evidence="2" type="ORF">CLOHIR_01742</name>
</gene>
<keyword evidence="1" id="KW-0812">Transmembrane</keyword>
<accession>B6G0T6</accession>
<reference evidence="2 3" key="1">
    <citation type="submission" date="2008-09" db="EMBL/GenBank/DDBJ databases">
        <authorList>
            <person name="Fulton L."/>
            <person name="Clifton S."/>
            <person name="Fulton B."/>
            <person name="Xu J."/>
            <person name="Minx P."/>
            <person name="Pepin K.H."/>
            <person name="Johnson M."/>
            <person name="Thiruvilangam P."/>
            <person name="Bhonagiri V."/>
            <person name="Nash W.E."/>
            <person name="Mardis E.R."/>
            <person name="Wilson R.K."/>
        </authorList>
    </citation>
    <scope>NUCLEOTIDE SEQUENCE [LARGE SCALE GENOMIC DNA]</scope>
    <source>
        <strain evidence="2 3">DSM 13275</strain>
    </source>
</reference>
<evidence type="ECO:0000313" key="2">
    <source>
        <dbReference type="EMBL" id="EEA84614.1"/>
    </source>
</evidence>
<dbReference type="AlphaFoldDB" id="B6G0T6"/>
<keyword evidence="3" id="KW-1185">Reference proteome</keyword>
<evidence type="ECO:0000313" key="3">
    <source>
        <dbReference type="Proteomes" id="UP000003178"/>
    </source>
</evidence>
<dbReference type="Proteomes" id="UP000003178">
    <property type="component" value="Unassembled WGS sequence"/>
</dbReference>
<dbReference type="EMBL" id="ABWP01000069">
    <property type="protein sequence ID" value="EEA84614.1"/>
    <property type="molecule type" value="Genomic_DNA"/>
</dbReference>
<protein>
    <submittedName>
        <fullName evidence="2">Uncharacterized protein</fullName>
    </submittedName>
</protein>